<reference evidence="12" key="1">
    <citation type="submission" date="2022-11" db="EMBL/GenBank/DDBJ databases">
        <title>Chromosomal genome sequence assembly and mating type (MAT) locus characterization of the leprose asexual lichenized fungus Lepraria neglecta (Nyl.) Erichsen.</title>
        <authorList>
            <person name="Allen J.L."/>
            <person name="Pfeffer B."/>
        </authorList>
    </citation>
    <scope>NUCLEOTIDE SEQUENCE</scope>
    <source>
        <strain evidence="12">Allen 5258</strain>
    </source>
</reference>
<proteinExistence type="inferred from homology"/>
<dbReference type="InterPro" id="IPR014718">
    <property type="entry name" value="GH-type_carb-bd"/>
</dbReference>
<evidence type="ECO:0000256" key="1">
    <source>
        <dbReference type="ARBA" id="ARBA00001096"/>
    </source>
</evidence>
<name>A0AAD9ZI87_9LECA</name>
<comment type="catalytic activity">
    <reaction evidence="1">
        <text>alpha-D-glucose 6-phosphate = beta-D-glucose 6-phosphate</text>
        <dbReference type="Rhea" id="RHEA:16249"/>
        <dbReference type="ChEBI" id="CHEBI:58225"/>
        <dbReference type="ChEBI" id="CHEBI:58247"/>
        <dbReference type="EC" id="5.1.3.15"/>
    </reaction>
</comment>
<evidence type="ECO:0000259" key="11">
    <source>
        <dbReference type="PROSITE" id="PS50850"/>
    </source>
</evidence>
<dbReference type="Gene3D" id="2.70.98.10">
    <property type="match status" value="1"/>
</dbReference>
<dbReference type="PROSITE" id="PS50850">
    <property type="entry name" value="MFS"/>
    <property type="match status" value="1"/>
</dbReference>
<feature type="transmembrane region" description="Helical" evidence="10">
    <location>
        <begin position="819"/>
        <end position="838"/>
    </location>
</feature>
<feature type="domain" description="Major facilitator superfamily (MFS) profile" evidence="11">
    <location>
        <begin position="437"/>
        <end position="952"/>
    </location>
</feature>
<feature type="transmembrane region" description="Helical" evidence="10">
    <location>
        <begin position="622"/>
        <end position="644"/>
    </location>
</feature>
<feature type="compositionally biased region" description="Basic and acidic residues" evidence="9">
    <location>
        <begin position="372"/>
        <end position="388"/>
    </location>
</feature>
<dbReference type="InterPro" id="IPR011013">
    <property type="entry name" value="Gal_mutarotase_sf_dom"/>
</dbReference>
<protein>
    <recommendedName>
        <fullName evidence="4">glucose-6-phosphate 1-epimerase</fullName>
        <ecNumber evidence="4">5.1.3.15</ecNumber>
    </recommendedName>
</protein>
<keyword evidence="5 10" id="KW-0812">Transmembrane</keyword>
<dbReference type="GO" id="GO:0030246">
    <property type="term" value="F:carbohydrate binding"/>
    <property type="evidence" value="ECO:0007669"/>
    <property type="project" value="InterPro"/>
</dbReference>
<dbReference type="InterPro" id="IPR036259">
    <property type="entry name" value="MFS_trans_sf"/>
</dbReference>
<evidence type="ECO:0000256" key="8">
    <source>
        <dbReference type="ARBA" id="ARBA00023235"/>
    </source>
</evidence>
<feature type="compositionally biased region" description="Polar residues" evidence="9">
    <location>
        <begin position="360"/>
        <end position="369"/>
    </location>
</feature>
<dbReference type="InterPro" id="IPR001958">
    <property type="entry name" value="Tet-R_TetA/multi-R_MdtG-like"/>
</dbReference>
<dbReference type="GO" id="GO:0047938">
    <property type="term" value="F:glucose-6-phosphate 1-epimerase activity"/>
    <property type="evidence" value="ECO:0007669"/>
    <property type="project" value="UniProtKB-EC"/>
</dbReference>
<dbReference type="GO" id="GO:0022857">
    <property type="term" value="F:transmembrane transporter activity"/>
    <property type="evidence" value="ECO:0007669"/>
    <property type="project" value="InterPro"/>
</dbReference>
<organism evidence="12 13">
    <name type="scientific">Lepraria neglecta</name>
    <dbReference type="NCBI Taxonomy" id="209136"/>
    <lineage>
        <taxon>Eukaryota</taxon>
        <taxon>Fungi</taxon>
        <taxon>Dikarya</taxon>
        <taxon>Ascomycota</taxon>
        <taxon>Pezizomycotina</taxon>
        <taxon>Lecanoromycetes</taxon>
        <taxon>OSLEUM clade</taxon>
        <taxon>Lecanoromycetidae</taxon>
        <taxon>Lecanorales</taxon>
        <taxon>Lecanorineae</taxon>
        <taxon>Stereocaulaceae</taxon>
        <taxon>Lepraria</taxon>
    </lineage>
</organism>
<dbReference type="GO" id="GO:0016020">
    <property type="term" value="C:membrane"/>
    <property type="evidence" value="ECO:0007669"/>
    <property type="project" value="UniProtKB-SubCell"/>
</dbReference>
<evidence type="ECO:0000256" key="5">
    <source>
        <dbReference type="ARBA" id="ARBA00022692"/>
    </source>
</evidence>
<dbReference type="Gene3D" id="1.20.1250.20">
    <property type="entry name" value="MFS general substrate transporter like domains"/>
    <property type="match status" value="1"/>
</dbReference>
<dbReference type="GO" id="GO:0005975">
    <property type="term" value="P:carbohydrate metabolic process"/>
    <property type="evidence" value="ECO:0007669"/>
    <property type="project" value="InterPro"/>
</dbReference>
<evidence type="ECO:0000256" key="4">
    <source>
        <dbReference type="ARBA" id="ARBA00012083"/>
    </source>
</evidence>
<evidence type="ECO:0000256" key="3">
    <source>
        <dbReference type="ARBA" id="ARBA00005866"/>
    </source>
</evidence>
<feature type="region of interest" description="Disordered" evidence="9">
    <location>
        <begin position="680"/>
        <end position="710"/>
    </location>
</feature>
<feature type="transmembrane region" description="Helical" evidence="10">
    <location>
        <begin position="788"/>
        <end position="807"/>
    </location>
</feature>
<dbReference type="SUPFAM" id="SSF74650">
    <property type="entry name" value="Galactose mutarotase-like"/>
    <property type="match status" value="1"/>
</dbReference>
<dbReference type="PANTHER" id="PTHR11122:SF13">
    <property type="entry name" value="GLUCOSE-6-PHOSPHATE 1-EPIMERASE"/>
    <property type="match status" value="1"/>
</dbReference>
<gene>
    <name evidence="12" type="ORF">OEA41_000326</name>
</gene>
<evidence type="ECO:0000313" key="13">
    <source>
        <dbReference type="Proteomes" id="UP001276659"/>
    </source>
</evidence>
<evidence type="ECO:0000256" key="9">
    <source>
        <dbReference type="SAM" id="MobiDB-lite"/>
    </source>
</evidence>
<dbReference type="Pfam" id="PF01263">
    <property type="entry name" value="Aldose_epim"/>
    <property type="match status" value="1"/>
</dbReference>
<feature type="region of interest" description="Disordered" evidence="9">
    <location>
        <begin position="1"/>
        <end position="26"/>
    </location>
</feature>
<feature type="transmembrane region" description="Helical" evidence="10">
    <location>
        <begin position="480"/>
        <end position="499"/>
    </location>
</feature>
<evidence type="ECO:0000256" key="7">
    <source>
        <dbReference type="ARBA" id="ARBA00023136"/>
    </source>
</evidence>
<feature type="region of interest" description="Disordered" evidence="9">
    <location>
        <begin position="411"/>
        <end position="430"/>
    </location>
</feature>
<dbReference type="InterPro" id="IPR008183">
    <property type="entry name" value="Aldose_1/G6P_1-epimerase"/>
</dbReference>
<dbReference type="EMBL" id="JASNWA010000003">
    <property type="protein sequence ID" value="KAK3178193.1"/>
    <property type="molecule type" value="Genomic_DNA"/>
</dbReference>
<dbReference type="InterPro" id="IPR011701">
    <property type="entry name" value="MFS"/>
</dbReference>
<dbReference type="Pfam" id="PF07690">
    <property type="entry name" value="MFS_1"/>
    <property type="match status" value="1"/>
</dbReference>
<feature type="transmembrane region" description="Helical" evidence="10">
    <location>
        <begin position="511"/>
        <end position="530"/>
    </location>
</feature>
<comment type="caution">
    <text evidence="12">The sequence shown here is derived from an EMBL/GenBank/DDBJ whole genome shotgun (WGS) entry which is preliminary data.</text>
</comment>
<evidence type="ECO:0000256" key="10">
    <source>
        <dbReference type="SAM" id="Phobius"/>
    </source>
</evidence>
<comment type="subcellular location">
    <subcellularLocation>
        <location evidence="2">Membrane</location>
        <topology evidence="2">Multi-pass membrane protein</topology>
    </subcellularLocation>
</comment>
<dbReference type="InterPro" id="IPR020846">
    <property type="entry name" value="MFS_dom"/>
</dbReference>
<evidence type="ECO:0000256" key="6">
    <source>
        <dbReference type="ARBA" id="ARBA00022989"/>
    </source>
</evidence>
<keyword evidence="7 10" id="KW-0472">Membrane</keyword>
<feature type="transmembrane region" description="Helical" evidence="10">
    <location>
        <begin position="568"/>
        <end position="591"/>
    </location>
</feature>
<dbReference type="EC" id="5.1.3.15" evidence="4"/>
<dbReference type="GO" id="GO:0005737">
    <property type="term" value="C:cytoplasm"/>
    <property type="evidence" value="ECO:0007669"/>
    <property type="project" value="TreeGrafter"/>
</dbReference>
<feature type="transmembrane region" description="Helical" evidence="10">
    <location>
        <begin position="536"/>
        <end position="556"/>
    </location>
</feature>
<evidence type="ECO:0000313" key="12">
    <source>
        <dbReference type="EMBL" id="KAK3178193.1"/>
    </source>
</evidence>
<keyword evidence="13" id="KW-1185">Reference proteome</keyword>
<dbReference type="PRINTS" id="PR01035">
    <property type="entry name" value="TCRTETA"/>
</dbReference>
<feature type="region of interest" description="Disordered" evidence="9">
    <location>
        <begin position="360"/>
        <end position="401"/>
    </location>
</feature>
<keyword evidence="6 10" id="KW-1133">Transmembrane helix</keyword>
<dbReference type="SUPFAM" id="SSF103473">
    <property type="entry name" value="MFS general substrate transporter"/>
    <property type="match status" value="1"/>
</dbReference>
<dbReference type="Proteomes" id="UP001276659">
    <property type="component" value="Unassembled WGS sequence"/>
</dbReference>
<keyword evidence="8" id="KW-0413">Isomerase</keyword>
<dbReference type="CDD" id="cd17330">
    <property type="entry name" value="MFS_SLC46_TetA_like"/>
    <property type="match status" value="1"/>
</dbReference>
<dbReference type="CDD" id="cd09020">
    <property type="entry name" value="D-hex-6-P-epi_like"/>
    <property type="match status" value="1"/>
</dbReference>
<sequence length="970" mass="106190">MERSKKPANIPVSPTIPTPNVSISQDNSRLTASLPTGESVEVLLYGATIISWKAKGKENLFLSSKAHLDGSKAVRGGIPLVFPVFGPPPADHATTGLPQHGFARTSKWEYLGKSTSESSATPKSKGDASVKLDFGLSHTMLDKIPSEWKNYEFGITYSVTLNKEDLETSFAIRNTGEKDWEFQTLFHTYLAVDNISQVSVSGLEGASFKDKTQGGKEVKGSSGPITIGGEVDRNYSLGPTKLITIAEKNKPRYEIYRDLLSDVVVWNPWETKAKGMADFGPEDGYKKMICVETGSVMQWNTLEAGDTWEGGQRIKAFDETSNLDASIAGASENGVATQYGPTQASIGRQDFANKNISQQEPLLNNNDTSGHGIEHEHREDDPQEEQKERPRRPSMLPRPSSIARRTAFIDEDEALPTSPPPAKAGPVSWKDLPNKKQLAILTMARLSEPLTQTSLQAYMFYQLKSFNPNLSDSTISSQAGILQGSFTAAQFITAILWGRMADNERVGRKRVLLIGLFGTCVSCIGFGFSISFWQAAVFRTAGGALNGNVGVMRTMISEIIKEKRFQSRAFLLLPMCFNIGVIIGPILGGLLSDPVGSYPKVFGIDSVFGGKEGVWWLKHWPYALPNLMSAFFLLIAAMGVIFGLEETLESIRDRPDFGLRLGRSIASLFHSRRHQYTAVDTEDTLDSPSNSSWPDSYELESRMPKTSTLPSKPKIKRLPFSRIWTTNVLCTLLCHGILAMHVGTFNNLWFIHLSTPRFDPEHPQPPRHEHQTLPFGFTGGLGMPPRSVGFAMAVLGVIGISLQLFVYPRVNERLGTVRSFRYSLCLFPIAYILAPYLSVIPSSKPPPTQASGVLVWLALSGVLCIQVIARTFALPATIILINNCSPHPSVLGTIHGISQSVSSFSRTIGPVVGGWGFGKGLQIGVVGTVWWSLAALASLGWCASSLVREGSGHEIFLEGEKEEEEEGKEI</sequence>
<accession>A0AAD9ZI87</accession>
<comment type="similarity">
    <text evidence="3">Belongs to the glucose-6-phosphate 1-epimerase family.</text>
</comment>
<dbReference type="AlphaFoldDB" id="A0AAD9ZI87"/>
<dbReference type="PANTHER" id="PTHR11122">
    <property type="entry name" value="APOSPORY-ASSOCIATED PROTEIN C-RELATED"/>
    <property type="match status" value="1"/>
</dbReference>
<feature type="transmembrane region" description="Helical" evidence="10">
    <location>
        <begin position="723"/>
        <end position="743"/>
    </location>
</feature>
<dbReference type="InterPro" id="IPR025532">
    <property type="entry name" value="G6P_1-epimerase"/>
</dbReference>
<feature type="transmembrane region" description="Helical" evidence="10">
    <location>
        <begin position="850"/>
        <end position="869"/>
    </location>
</feature>
<evidence type="ECO:0000256" key="2">
    <source>
        <dbReference type="ARBA" id="ARBA00004141"/>
    </source>
</evidence>